<dbReference type="EMBL" id="JABZGW010000004">
    <property type="protein sequence ID" value="MBF4807142.1"/>
    <property type="molecule type" value="Genomic_DNA"/>
</dbReference>
<accession>A0A930YSP3</accession>
<proteinExistence type="inferred from homology"/>
<dbReference type="NCBIfam" id="TIGR03071">
    <property type="entry name" value="couple_hipA"/>
    <property type="match status" value="1"/>
</dbReference>
<reference evidence="6" key="1">
    <citation type="submission" date="2020-04" db="EMBL/GenBank/DDBJ databases">
        <title>Deep metagenomics examines the oral microbiome during advanced dental caries in children, revealing novel taxa and co-occurrences with host molecules.</title>
        <authorList>
            <person name="Baker J.L."/>
            <person name="Morton J.T."/>
            <person name="Dinis M."/>
            <person name="Alvarez R."/>
            <person name="Tran N.C."/>
            <person name="Knight R."/>
            <person name="Edlund A."/>
        </authorList>
    </citation>
    <scope>NUCLEOTIDE SEQUENCE</scope>
    <source>
        <strain evidence="6">JCVI_38_bin.5</strain>
    </source>
</reference>
<evidence type="ECO:0000256" key="3">
    <source>
        <dbReference type="ARBA" id="ARBA00022777"/>
    </source>
</evidence>
<feature type="domain" description="HipA-like C-terminal" evidence="4">
    <location>
        <begin position="148"/>
        <end position="388"/>
    </location>
</feature>
<dbReference type="Gene3D" id="1.10.1070.20">
    <property type="match status" value="1"/>
</dbReference>
<comment type="caution">
    <text evidence="6">The sequence shown here is derived from an EMBL/GenBank/DDBJ whole genome shotgun (WGS) entry which is preliminary data.</text>
</comment>
<evidence type="ECO:0000256" key="2">
    <source>
        <dbReference type="ARBA" id="ARBA00022679"/>
    </source>
</evidence>
<keyword evidence="2" id="KW-0808">Transferase</keyword>
<dbReference type="GO" id="GO:0005829">
    <property type="term" value="C:cytosol"/>
    <property type="evidence" value="ECO:0007669"/>
    <property type="project" value="TreeGrafter"/>
</dbReference>
<sequence length="429" mass="48342">MVELSVYRLSFDTPVRVGTIVSHELDGIRFFSYDEKYIDSRGAIAISESLPLSKKRYTENEFRPYFEGLLPEYDARAILCQELQINENDYLTLLGVCGHDCIGDIVIREASELFENGDLSYQALTKQELKNIFKTNRSTVSENIVSRLSLAGTQVKTGLVHTNNMGLSQSGWLRPQGLAAASHIMKISELRDIPEIEYVCMKAAKACGLSVADVLLEDFGRQVLAVERFDRCVDQSNQAIKVIRLHQEDFAQAFGVTSASKYAELPGGTVTAIAEMIRRYTAQPAKEIRKFVQSLCFTYLIGDCDSHLKNYSLLWNIQSYRPVLSPSYDLVCTTRFERFSREMAFNFGSHRCIDAIDSSDFDQLAKDIDITPRMVKRIAESLVETVQSELINAGFGEYGQVFESTYAVAEDVADDCLPRLRVLEKFCTS</sequence>
<evidence type="ECO:0000259" key="4">
    <source>
        <dbReference type="Pfam" id="PF07804"/>
    </source>
</evidence>
<keyword evidence="3" id="KW-0418">Kinase</keyword>
<dbReference type="GO" id="GO:0004674">
    <property type="term" value="F:protein serine/threonine kinase activity"/>
    <property type="evidence" value="ECO:0007669"/>
    <property type="project" value="TreeGrafter"/>
</dbReference>
<protein>
    <submittedName>
        <fullName evidence="6">HipA domain-containing protein</fullName>
    </submittedName>
</protein>
<evidence type="ECO:0000259" key="5">
    <source>
        <dbReference type="Pfam" id="PF13657"/>
    </source>
</evidence>
<dbReference type="InterPro" id="IPR052028">
    <property type="entry name" value="HipA_Ser/Thr_kinase"/>
</dbReference>
<name>A0A930YSP3_9ACTN</name>
<dbReference type="PANTHER" id="PTHR37419">
    <property type="entry name" value="SERINE/THREONINE-PROTEIN KINASE TOXIN HIPA"/>
    <property type="match status" value="1"/>
</dbReference>
<dbReference type="PANTHER" id="PTHR37419:SF1">
    <property type="entry name" value="SERINE_THREONINE-PROTEIN KINASE TOXIN HIPA"/>
    <property type="match status" value="1"/>
</dbReference>
<dbReference type="Proteomes" id="UP000698335">
    <property type="component" value="Unassembled WGS sequence"/>
</dbReference>
<dbReference type="InterPro" id="IPR017508">
    <property type="entry name" value="HipA_N1"/>
</dbReference>
<feature type="domain" description="HipA N-terminal subdomain 1" evidence="5">
    <location>
        <begin position="16"/>
        <end position="107"/>
    </location>
</feature>
<organism evidence="6 7">
    <name type="scientific">Lancefieldella rimae</name>
    <dbReference type="NCBI Taxonomy" id="1383"/>
    <lineage>
        <taxon>Bacteria</taxon>
        <taxon>Bacillati</taxon>
        <taxon>Actinomycetota</taxon>
        <taxon>Coriobacteriia</taxon>
        <taxon>Coriobacteriales</taxon>
        <taxon>Atopobiaceae</taxon>
        <taxon>Lancefieldella</taxon>
    </lineage>
</organism>
<gene>
    <name evidence="6" type="ORF">HXK26_00340</name>
</gene>
<dbReference type="Pfam" id="PF13657">
    <property type="entry name" value="Couple_hipA"/>
    <property type="match status" value="1"/>
</dbReference>
<comment type="similarity">
    <text evidence="1">Belongs to the HipA Ser/Thr kinase family.</text>
</comment>
<dbReference type="Pfam" id="PF07804">
    <property type="entry name" value="HipA_C"/>
    <property type="match status" value="1"/>
</dbReference>
<dbReference type="AlphaFoldDB" id="A0A930YSP3"/>
<evidence type="ECO:0000256" key="1">
    <source>
        <dbReference type="ARBA" id="ARBA00010164"/>
    </source>
</evidence>
<evidence type="ECO:0000313" key="7">
    <source>
        <dbReference type="Proteomes" id="UP000698335"/>
    </source>
</evidence>
<evidence type="ECO:0000313" key="6">
    <source>
        <dbReference type="EMBL" id="MBF4807142.1"/>
    </source>
</evidence>
<dbReference type="InterPro" id="IPR012893">
    <property type="entry name" value="HipA-like_C"/>
</dbReference>